<evidence type="ECO:0000256" key="3">
    <source>
        <dbReference type="SAM" id="SignalP"/>
    </source>
</evidence>
<feature type="transmembrane region" description="Helical" evidence="2">
    <location>
        <begin position="212"/>
        <end position="232"/>
    </location>
</feature>
<dbReference type="PANTHER" id="PTHR47797">
    <property type="entry name" value="DEHYDROGENASE, PUTATIVE (AFU_ORTHOLOGUE AFUA_8G05805)-RELATED"/>
    <property type="match status" value="1"/>
</dbReference>
<feature type="domain" description="DOMON" evidence="4">
    <location>
        <begin position="62"/>
        <end position="151"/>
    </location>
</feature>
<protein>
    <recommendedName>
        <fullName evidence="4">DOMON domain-containing protein</fullName>
    </recommendedName>
</protein>
<gene>
    <name evidence="5" type="ORF">B0J11DRAFT_542169</name>
</gene>
<dbReference type="PANTHER" id="PTHR47797:SF1">
    <property type="entry name" value="CYTOCHROME B561 DOMAIN-CONTAINING PROTEIN-RELATED"/>
    <property type="match status" value="1"/>
</dbReference>
<name>A0A9P9D5J0_9PLEO</name>
<keyword evidence="2" id="KW-0812">Transmembrane</keyword>
<evidence type="ECO:0000256" key="2">
    <source>
        <dbReference type="SAM" id="Phobius"/>
    </source>
</evidence>
<evidence type="ECO:0000313" key="5">
    <source>
        <dbReference type="EMBL" id="KAH7112882.1"/>
    </source>
</evidence>
<dbReference type="EMBL" id="JAGMWT010000020">
    <property type="protein sequence ID" value="KAH7112882.1"/>
    <property type="molecule type" value="Genomic_DNA"/>
</dbReference>
<dbReference type="CDD" id="cd09630">
    <property type="entry name" value="CDH_like_cytochrome"/>
    <property type="match status" value="1"/>
</dbReference>
<sequence>MMLSSQRVGVTILALFSLLPAIIHAQNATFFYEKTETQFSVILANESSGDVHFYLSSPAYSWVGFGFGATMAKSLMFIFYPSQDGNNVTISPRIANGHTEPIFAPNIRLEIQDGTRVNDSMFIAKFICKSCRDSGFIDARNSQHPMMYAFGPGHRLQSNALNAPLKRHMRYGQFNMDMLAATGAPIELFPQRIETGVERVGDLKRDHDRANVAHTIMGCLALFVLWPLNVILAGFFKRISIHIGMSILIVVFLIVSYALGIATSHQFNRSSAFSSPHQIFAFISLFPILLLSLLPLPPLSRLTPLLPRLHTPLASLTFTLLVLTGGLGLHLSSQTTPIILGYTAVTLIVSVFVFLLQACVRRRGSRYARAKGRGRGQVEEEEDEQNLVLKAYLAGKGDRRGSEASADGGAHQQQQQQQHQQHERTPSGNANIYGGGSMPGPHYMMNMHPGVPVHRW</sequence>
<feature type="chain" id="PRO_5040450567" description="DOMON domain-containing protein" evidence="3">
    <location>
        <begin position="26"/>
        <end position="456"/>
    </location>
</feature>
<feature type="region of interest" description="Disordered" evidence="1">
    <location>
        <begin position="398"/>
        <end position="437"/>
    </location>
</feature>
<proteinExistence type="predicted"/>
<dbReference type="OrthoDB" id="19261at2759"/>
<reference evidence="5" key="1">
    <citation type="journal article" date="2021" name="Nat. Commun.">
        <title>Genetic determinants of endophytism in the Arabidopsis root mycobiome.</title>
        <authorList>
            <person name="Mesny F."/>
            <person name="Miyauchi S."/>
            <person name="Thiergart T."/>
            <person name="Pickel B."/>
            <person name="Atanasova L."/>
            <person name="Karlsson M."/>
            <person name="Huettel B."/>
            <person name="Barry K.W."/>
            <person name="Haridas S."/>
            <person name="Chen C."/>
            <person name="Bauer D."/>
            <person name="Andreopoulos W."/>
            <person name="Pangilinan J."/>
            <person name="LaButti K."/>
            <person name="Riley R."/>
            <person name="Lipzen A."/>
            <person name="Clum A."/>
            <person name="Drula E."/>
            <person name="Henrissat B."/>
            <person name="Kohler A."/>
            <person name="Grigoriev I.V."/>
            <person name="Martin F.M."/>
            <person name="Hacquard S."/>
        </authorList>
    </citation>
    <scope>NUCLEOTIDE SEQUENCE</scope>
    <source>
        <strain evidence="5">MPI-CAGE-CH-0243</strain>
    </source>
</reference>
<feature type="transmembrane region" description="Helical" evidence="2">
    <location>
        <begin position="338"/>
        <end position="360"/>
    </location>
</feature>
<keyword evidence="2" id="KW-1133">Transmembrane helix</keyword>
<accession>A0A9P9D5J0</accession>
<keyword evidence="3" id="KW-0732">Signal</keyword>
<dbReference type="SUPFAM" id="SSF49344">
    <property type="entry name" value="CBD9-like"/>
    <property type="match status" value="1"/>
</dbReference>
<evidence type="ECO:0000259" key="4">
    <source>
        <dbReference type="SMART" id="SM00664"/>
    </source>
</evidence>
<evidence type="ECO:0000313" key="6">
    <source>
        <dbReference type="Proteomes" id="UP000700596"/>
    </source>
</evidence>
<comment type="caution">
    <text evidence="5">The sequence shown here is derived from an EMBL/GenBank/DDBJ whole genome shotgun (WGS) entry which is preliminary data.</text>
</comment>
<dbReference type="Gene3D" id="2.60.40.1210">
    <property type="entry name" value="Cellobiose dehydrogenase, cytochrome domain"/>
    <property type="match status" value="1"/>
</dbReference>
<feature type="transmembrane region" description="Helical" evidence="2">
    <location>
        <begin position="239"/>
        <end position="259"/>
    </location>
</feature>
<feature type="signal peptide" evidence="3">
    <location>
        <begin position="1"/>
        <end position="25"/>
    </location>
</feature>
<keyword evidence="2" id="KW-0472">Membrane</keyword>
<dbReference type="Proteomes" id="UP000700596">
    <property type="component" value="Unassembled WGS sequence"/>
</dbReference>
<organism evidence="5 6">
    <name type="scientific">Dendryphion nanum</name>
    <dbReference type="NCBI Taxonomy" id="256645"/>
    <lineage>
        <taxon>Eukaryota</taxon>
        <taxon>Fungi</taxon>
        <taxon>Dikarya</taxon>
        <taxon>Ascomycota</taxon>
        <taxon>Pezizomycotina</taxon>
        <taxon>Dothideomycetes</taxon>
        <taxon>Pleosporomycetidae</taxon>
        <taxon>Pleosporales</taxon>
        <taxon>Torulaceae</taxon>
        <taxon>Dendryphion</taxon>
    </lineage>
</organism>
<feature type="transmembrane region" description="Helical" evidence="2">
    <location>
        <begin position="311"/>
        <end position="332"/>
    </location>
</feature>
<dbReference type="Pfam" id="PF16010">
    <property type="entry name" value="CDH-cyt"/>
    <property type="match status" value="1"/>
</dbReference>
<dbReference type="SMART" id="SM00664">
    <property type="entry name" value="DoH"/>
    <property type="match status" value="1"/>
</dbReference>
<evidence type="ECO:0000256" key="1">
    <source>
        <dbReference type="SAM" id="MobiDB-lite"/>
    </source>
</evidence>
<feature type="transmembrane region" description="Helical" evidence="2">
    <location>
        <begin position="279"/>
        <end position="299"/>
    </location>
</feature>
<keyword evidence="6" id="KW-1185">Reference proteome</keyword>
<dbReference type="InterPro" id="IPR005018">
    <property type="entry name" value="DOMON_domain"/>
</dbReference>
<dbReference type="AlphaFoldDB" id="A0A9P9D5J0"/>
<dbReference type="InterPro" id="IPR015920">
    <property type="entry name" value="Cellobiose_DH-like_cyt"/>
</dbReference>